<evidence type="ECO:0000256" key="2">
    <source>
        <dbReference type="ARBA" id="ARBA00010989"/>
    </source>
</evidence>
<protein>
    <recommendedName>
        <fullName evidence="7">FAD dependent oxidoreductase domain-containing protein</fullName>
    </recommendedName>
</protein>
<dbReference type="InterPro" id="IPR045170">
    <property type="entry name" value="MTOX"/>
</dbReference>
<dbReference type="GO" id="GO:0004657">
    <property type="term" value="F:proline dehydrogenase activity"/>
    <property type="evidence" value="ECO:0007669"/>
    <property type="project" value="TreeGrafter"/>
</dbReference>
<dbReference type="PANTHER" id="PTHR10961:SF46">
    <property type="entry name" value="PEROXISOMAL SARCOSINE OXIDASE"/>
    <property type="match status" value="1"/>
</dbReference>
<evidence type="ECO:0000256" key="5">
    <source>
        <dbReference type="ARBA" id="ARBA00023002"/>
    </source>
</evidence>
<dbReference type="EMBL" id="CP144530">
    <property type="protein sequence ID" value="WWC57951.1"/>
    <property type="molecule type" value="Genomic_DNA"/>
</dbReference>
<feature type="domain" description="FAD dependent oxidoreductase" evidence="7">
    <location>
        <begin position="10"/>
        <end position="405"/>
    </location>
</feature>
<dbReference type="GO" id="GO:0008115">
    <property type="term" value="F:sarcosine oxidase activity"/>
    <property type="evidence" value="ECO:0007669"/>
    <property type="project" value="TreeGrafter"/>
</dbReference>
<accession>A0AAJ8MD60</accession>
<evidence type="ECO:0000256" key="3">
    <source>
        <dbReference type="ARBA" id="ARBA00022630"/>
    </source>
</evidence>
<reference evidence="8" key="2">
    <citation type="submission" date="2024-02" db="EMBL/GenBank/DDBJ databases">
        <title>Comparative genomics of Cryptococcus and Kwoniella reveals pathogenesis evolution and contrasting modes of karyotype evolution via chromosome fusion or intercentromeric recombination.</title>
        <authorList>
            <person name="Coelho M.A."/>
            <person name="David-Palma M."/>
            <person name="Shea T."/>
            <person name="Bowers K."/>
            <person name="McGinley-Smith S."/>
            <person name="Mohammad A.W."/>
            <person name="Gnirke A."/>
            <person name="Yurkov A.M."/>
            <person name="Nowrousian M."/>
            <person name="Sun S."/>
            <person name="Cuomo C.A."/>
            <person name="Heitman J."/>
        </authorList>
    </citation>
    <scope>NUCLEOTIDE SEQUENCE</scope>
    <source>
        <strain evidence="8">CBS 10117</strain>
    </source>
</reference>
<dbReference type="Gene3D" id="3.50.50.60">
    <property type="entry name" value="FAD/NAD(P)-binding domain"/>
    <property type="match status" value="1"/>
</dbReference>
<gene>
    <name evidence="8" type="ORF">I303_100486</name>
</gene>
<reference evidence="8" key="1">
    <citation type="submission" date="2013-07" db="EMBL/GenBank/DDBJ databases">
        <authorList>
            <consortium name="The Broad Institute Genome Sequencing Platform"/>
            <person name="Cuomo C."/>
            <person name="Litvintseva A."/>
            <person name="Chen Y."/>
            <person name="Heitman J."/>
            <person name="Sun S."/>
            <person name="Springer D."/>
            <person name="Dromer F."/>
            <person name="Young S.K."/>
            <person name="Zeng Q."/>
            <person name="Gargeya S."/>
            <person name="Fitzgerald M."/>
            <person name="Abouelleil A."/>
            <person name="Alvarado L."/>
            <person name="Berlin A.M."/>
            <person name="Chapman S.B."/>
            <person name="Dewar J."/>
            <person name="Goldberg J."/>
            <person name="Griggs A."/>
            <person name="Gujja S."/>
            <person name="Hansen M."/>
            <person name="Howarth C."/>
            <person name="Imamovic A."/>
            <person name="Larimer J."/>
            <person name="McCowan C."/>
            <person name="Murphy C."/>
            <person name="Pearson M."/>
            <person name="Priest M."/>
            <person name="Roberts A."/>
            <person name="Saif S."/>
            <person name="Shea T."/>
            <person name="Sykes S."/>
            <person name="Wortman J."/>
            <person name="Nusbaum C."/>
            <person name="Birren B."/>
        </authorList>
    </citation>
    <scope>NUCLEOTIDE SEQUENCE</scope>
    <source>
        <strain evidence="8">CBS 10117</strain>
    </source>
</reference>
<evidence type="ECO:0000313" key="8">
    <source>
        <dbReference type="EMBL" id="WWC57951.1"/>
    </source>
</evidence>
<feature type="region of interest" description="Disordered" evidence="6">
    <location>
        <begin position="193"/>
        <end position="213"/>
    </location>
</feature>
<evidence type="ECO:0000313" key="9">
    <source>
        <dbReference type="Proteomes" id="UP000078595"/>
    </source>
</evidence>
<dbReference type="SUPFAM" id="SSF51905">
    <property type="entry name" value="FAD/NAD(P)-binding domain"/>
    <property type="match status" value="1"/>
</dbReference>
<keyword evidence="3" id="KW-0285">Flavoprotein</keyword>
<dbReference type="InterPro" id="IPR006076">
    <property type="entry name" value="FAD-dep_OxRdtase"/>
</dbReference>
<organism evidence="8 9">
    <name type="scientific">Kwoniella dejecticola CBS 10117</name>
    <dbReference type="NCBI Taxonomy" id="1296121"/>
    <lineage>
        <taxon>Eukaryota</taxon>
        <taxon>Fungi</taxon>
        <taxon>Dikarya</taxon>
        <taxon>Basidiomycota</taxon>
        <taxon>Agaricomycotina</taxon>
        <taxon>Tremellomycetes</taxon>
        <taxon>Tremellales</taxon>
        <taxon>Cryptococcaceae</taxon>
        <taxon>Kwoniella</taxon>
    </lineage>
</organism>
<keyword evidence="5" id="KW-0560">Oxidoreductase</keyword>
<dbReference type="Gene3D" id="3.30.9.10">
    <property type="entry name" value="D-Amino Acid Oxidase, subunit A, domain 2"/>
    <property type="match status" value="1"/>
</dbReference>
<dbReference type="Proteomes" id="UP000078595">
    <property type="component" value="Chromosome 1"/>
</dbReference>
<keyword evidence="4" id="KW-0274">FAD</keyword>
<evidence type="ECO:0000256" key="1">
    <source>
        <dbReference type="ARBA" id="ARBA00001974"/>
    </source>
</evidence>
<proteinExistence type="inferred from homology"/>
<evidence type="ECO:0000256" key="4">
    <source>
        <dbReference type="ARBA" id="ARBA00022827"/>
    </source>
</evidence>
<dbReference type="GO" id="GO:0050660">
    <property type="term" value="F:flavin adenine dinucleotide binding"/>
    <property type="evidence" value="ECO:0007669"/>
    <property type="project" value="InterPro"/>
</dbReference>
<comment type="cofactor">
    <cofactor evidence="1">
        <name>FAD</name>
        <dbReference type="ChEBI" id="CHEBI:57692"/>
    </cofactor>
</comment>
<dbReference type="RefSeq" id="XP_065824199.1">
    <property type="nucleotide sequence ID" value="XM_065968127.1"/>
</dbReference>
<evidence type="ECO:0000259" key="7">
    <source>
        <dbReference type="Pfam" id="PF01266"/>
    </source>
</evidence>
<feature type="compositionally biased region" description="Low complexity" evidence="6">
    <location>
        <begin position="193"/>
        <end position="208"/>
    </location>
</feature>
<name>A0AAJ8MD60_9TREE</name>
<dbReference type="KEGG" id="kdj:28964185"/>
<comment type="similarity">
    <text evidence="2">Belongs to the MSOX/MTOX family.</text>
</comment>
<evidence type="ECO:0000256" key="6">
    <source>
        <dbReference type="SAM" id="MobiDB-lite"/>
    </source>
</evidence>
<dbReference type="Pfam" id="PF01266">
    <property type="entry name" value="DAO"/>
    <property type="match status" value="1"/>
</dbReference>
<dbReference type="GO" id="GO:0050031">
    <property type="term" value="F:L-pipecolate oxidase activity"/>
    <property type="evidence" value="ECO:0007669"/>
    <property type="project" value="TreeGrafter"/>
</dbReference>
<dbReference type="GeneID" id="28964185"/>
<dbReference type="InterPro" id="IPR036188">
    <property type="entry name" value="FAD/NAD-bd_sf"/>
</dbReference>
<dbReference type="PANTHER" id="PTHR10961">
    <property type="entry name" value="PEROXISOMAL SARCOSINE OXIDASE"/>
    <property type="match status" value="1"/>
</dbReference>
<dbReference type="AlphaFoldDB" id="A0AAJ8MD60"/>
<keyword evidence="9" id="KW-1185">Reference proteome</keyword>
<sequence length="469" mass="51397">MSSPVLKPTVLIVGAGELGASTAVSLLRSGQYGKVTIIDRAETLPALDAASCDINKVVRFDYIDKDYAVLAKKAIDEWNKPDWYGIYYQSGVVVRGLHLEGYHGETGIQTYQNVKAQEPKARLLNTPEEFTRVLSGGSPSVKVRIPGKEVRGYYNPSGGWANATAAVEKLYSWIRELGGEIIPKAEFQDLLYSGSSPSSSSSSSTTPGGKKDVIGVRVKDGREFKADKVVLALGSWSGSHPSLKGIIPENLVTATGQTVCAIQLSKEQAERYKDIPVSMHHDGSGYYSFPPNEQGIVKFALHAAGYVTQDGVPRTATDPKAVAYTNSQAVGWIPKDSYTKLREQLSIVYPELAQMPIAFTRMCWYSDVVDGNWVIDISPDYPSLTIATGGAGHAFKFLPIIGDLIKSRMEGTLEPHLQRKWRITRDSSFVDPARKDMIRRPLKLHELVTEQELLTGLSSSDEAKRASRL</sequence>